<evidence type="ECO:0000313" key="1">
    <source>
        <dbReference type="EMBL" id="SFW89480.1"/>
    </source>
</evidence>
<organism evidence="1 3">
    <name type="scientific">Chitinophaga sancti</name>
    <dbReference type="NCBI Taxonomy" id="1004"/>
    <lineage>
        <taxon>Bacteria</taxon>
        <taxon>Pseudomonadati</taxon>
        <taxon>Bacteroidota</taxon>
        <taxon>Chitinophagia</taxon>
        <taxon>Chitinophagales</taxon>
        <taxon>Chitinophagaceae</taxon>
        <taxon>Chitinophaga</taxon>
    </lineage>
</organism>
<evidence type="ECO:0000313" key="2">
    <source>
        <dbReference type="EMBL" id="WQG92122.1"/>
    </source>
</evidence>
<dbReference type="PANTHER" id="PTHR33408">
    <property type="entry name" value="TRANSPOSASE"/>
    <property type="match status" value="1"/>
</dbReference>
<dbReference type="Proteomes" id="UP000183788">
    <property type="component" value="Unassembled WGS sequence"/>
</dbReference>
<dbReference type="AlphaFoldDB" id="A0A1K1SYM8"/>
<evidence type="ECO:0000313" key="4">
    <source>
        <dbReference type="Proteomes" id="UP001326715"/>
    </source>
</evidence>
<accession>A0A1K1SYM8</accession>
<dbReference type="EMBL" id="CP140154">
    <property type="protein sequence ID" value="WQG92122.1"/>
    <property type="molecule type" value="Genomic_DNA"/>
</dbReference>
<dbReference type="Proteomes" id="UP001326715">
    <property type="component" value="Chromosome"/>
</dbReference>
<reference evidence="2 4" key="2">
    <citation type="submission" date="2023-11" db="EMBL/GenBank/DDBJ databases">
        <title>MicrobeMod: A computational toolkit for identifying prokaryotic methylation and restriction-modification with nanopore sequencing.</title>
        <authorList>
            <person name="Crits-Christoph A."/>
            <person name="Kang S.C."/>
            <person name="Lee H."/>
            <person name="Ostrov N."/>
        </authorList>
    </citation>
    <scope>NUCLEOTIDE SEQUENCE [LARGE SCALE GENOMIC DNA]</scope>
    <source>
        <strain evidence="2 4">ATCC 23090</strain>
    </source>
</reference>
<evidence type="ECO:0000313" key="3">
    <source>
        <dbReference type="Proteomes" id="UP000183788"/>
    </source>
</evidence>
<keyword evidence="4" id="KW-1185">Reference proteome</keyword>
<dbReference type="OrthoDB" id="1121830at2"/>
<dbReference type="PANTHER" id="PTHR33408:SF2">
    <property type="entry name" value="TRANSPOSASE DDE DOMAIN-CONTAINING PROTEIN"/>
    <property type="match status" value="1"/>
</dbReference>
<name>A0A1K1SYM8_9BACT</name>
<gene>
    <name evidence="1" type="ORF">SAMN05661012_06439</name>
    <name evidence="2" type="ORF">SR876_11460</name>
</gene>
<reference evidence="1 3" key="1">
    <citation type="submission" date="2016-11" db="EMBL/GenBank/DDBJ databases">
        <authorList>
            <person name="Jaros S."/>
            <person name="Januszkiewicz K."/>
            <person name="Wedrychowicz H."/>
        </authorList>
    </citation>
    <scope>NUCLEOTIDE SEQUENCE [LARGE SCALE GENOMIC DNA]</scope>
    <source>
        <strain evidence="1 3">DSM 784</strain>
    </source>
</reference>
<sequence length="159" mass="18662">MAIGKTLSVVFKAHHQNQGVLLPPDLNEMIPDVLKEKPVSKEIMQKLNYQWLENRRITGYVKHNQFDRNQHKKTRNKKPYSSDKLRYDAAMDIYYCPKDKPMINAGTYTQKTSAGFEQAITRYETESCKWCRLLEQCHNSKGNRIIFFVESVKLDYLLA</sequence>
<protein>
    <recommendedName>
        <fullName evidence="5">Transposase DDE domain-containing protein</fullName>
    </recommendedName>
</protein>
<dbReference type="RefSeq" id="WP_072366315.1">
    <property type="nucleotide sequence ID" value="NZ_CP139972.1"/>
</dbReference>
<dbReference type="EMBL" id="FPIZ01000041">
    <property type="protein sequence ID" value="SFW89480.1"/>
    <property type="molecule type" value="Genomic_DNA"/>
</dbReference>
<dbReference type="STRING" id="1004.SAMN05661012_06439"/>
<evidence type="ECO:0008006" key="5">
    <source>
        <dbReference type="Google" id="ProtNLM"/>
    </source>
</evidence>
<proteinExistence type="predicted"/>